<evidence type="ECO:0000313" key="3">
    <source>
        <dbReference type="Proteomes" id="UP000007076"/>
    </source>
</evidence>
<reference evidence="2 3" key="1">
    <citation type="journal article" date="2010" name="DNA Res.">
        <title>Genome sequence of Kitasatospora setae NBRC 14216T: an evolutionary snapshot of the family Streptomycetaceae.</title>
        <authorList>
            <person name="Ichikawa N."/>
            <person name="Oguchi A."/>
            <person name="Ikeda H."/>
            <person name="Ishikawa J."/>
            <person name="Kitani S."/>
            <person name="Watanabe Y."/>
            <person name="Nakamura S."/>
            <person name="Katano Y."/>
            <person name="Kishi E."/>
            <person name="Sasagawa M."/>
            <person name="Ankai A."/>
            <person name="Fukui S."/>
            <person name="Hashimoto Y."/>
            <person name="Kamata S."/>
            <person name="Otoguro M."/>
            <person name="Tanikawa S."/>
            <person name="Nihira T."/>
            <person name="Horinouchi S."/>
            <person name="Ohnishi Y."/>
            <person name="Hayakawa M."/>
            <person name="Kuzuyama T."/>
            <person name="Arisawa A."/>
            <person name="Nomoto F."/>
            <person name="Miura H."/>
            <person name="Takahashi Y."/>
            <person name="Fujita N."/>
        </authorList>
    </citation>
    <scope>NUCLEOTIDE SEQUENCE [LARGE SCALE GENOMIC DNA]</scope>
    <source>
        <strain evidence="3">ATCC 33774 / DSM 43861 / JCM 3304 / KCC A-0304 / NBRC 14216 / KM-6054</strain>
    </source>
</reference>
<name>E4NE02_KITSK</name>
<accession>E4NE02</accession>
<gene>
    <name evidence="2" type="ordered locus">KSE_36290</name>
</gene>
<evidence type="ECO:0000259" key="1">
    <source>
        <dbReference type="Pfam" id="PF00582"/>
    </source>
</evidence>
<evidence type="ECO:0000313" key="2">
    <source>
        <dbReference type="EMBL" id="BAJ29433.1"/>
    </source>
</evidence>
<dbReference type="Gene3D" id="3.40.50.12370">
    <property type="match status" value="1"/>
</dbReference>
<organism evidence="2 3">
    <name type="scientific">Kitasatospora setae (strain ATCC 33774 / DSM 43861 / JCM 3304 / KCC A-0304 / NBRC 14216 / KM-6054)</name>
    <name type="common">Streptomyces setae</name>
    <dbReference type="NCBI Taxonomy" id="452652"/>
    <lineage>
        <taxon>Bacteria</taxon>
        <taxon>Bacillati</taxon>
        <taxon>Actinomycetota</taxon>
        <taxon>Actinomycetes</taxon>
        <taxon>Kitasatosporales</taxon>
        <taxon>Streptomycetaceae</taxon>
        <taxon>Kitasatospora</taxon>
    </lineage>
</organism>
<dbReference type="eggNOG" id="COG0589">
    <property type="taxonomic scope" value="Bacteria"/>
</dbReference>
<dbReference type="EMBL" id="AP010968">
    <property type="protein sequence ID" value="BAJ29433.1"/>
    <property type="molecule type" value="Genomic_DNA"/>
</dbReference>
<dbReference type="PATRIC" id="fig|452652.3.peg.3628"/>
<dbReference type="KEGG" id="ksk:KSE_36290"/>
<dbReference type="Proteomes" id="UP000007076">
    <property type="component" value="Chromosome"/>
</dbReference>
<dbReference type="InterPro" id="IPR006016">
    <property type="entry name" value="UspA"/>
</dbReference>
<protein>
    <recommendedName>
        <fullName evidence="1">UspA domain-containing protein</fullName>
    </recommendedName>
</protein>
<dbReference type="AlphaFoldDB" id="E4NE02"/>
<dbReference type="SUPFAM" id="SSF52402">
    <property type="entry name" value="Adenine nucleotide alpha hydrolases-like"/>
    <property type="match status" value="1"/>
</dbReference>
<feature type="domain" description="UspA" evidence="1">
    <location>
        <begin position="9"/>
        <end position="128"/>
    </location>
</feature>
<proteinExistence type="predicted"/>
<dbReference type="Pfam" id="PF00582">
    <property type="entry name" value="Usp"/>
    <property type="match status" value="1"/>
</dbReference>
<sequence>MLVMAERVRVVVGVDGSPGSLAALRRAVVEAAGRGAVLVPLLAGQPSEQAARRVLDAALRHAVGGWPGGVVVRPVVAAGAAGPALVAAAGGPDGLLLLGADGRRHHMRGARTERYCRSHARCPVLAVRAPETVLTGAA</sequence>
<keyword evidence="3" id="KW-1185">Reference proteome</keyword>
<dbReference type="STRING" id="452652.KSE_36290"/>
<dbReference type="HOGENOM" id="CLU_1903896_0_0_11"/>